<evidence type="ECO:0008006" key="4">
    <source>
        <dbReference type="Google" id="ProtNLM"/>
    </source>
</evidence>
<reference evidence="2 3" key="1">
    <citation type="submission" date="2019-08" db="EMBL/GenBank/DDBJ databases">
        <authorList>
            <person name="Peeters C."/>
        </authorList>
    </citation>
    <scope>NUCLEOTIDE SEQUENCE [LARGE SCALE GENOMIC DNA]</scope>
    <source>
        <strain evidence="2 3">LMG 31116</strain>
    </source>
</reference>
<keyword evidence="1" id="KW-0732">Signal</keyword>
<proteinExistence type="predicted"/>
<feature type="chain" id="PRO_5022952982" description="Lipoprotein" evidence="1">
    <location>
        <begin position="23"/>
        <end position="155"/>
    </location>
</feature>
<evidence type="ECO:0000256" key="1">
    <source>
        <dbReference type="SAM" id="SignalP"/>
    </source>
</evidence>
<gene>
    <name evidence="2" type="ORF">PMO31116_00502</name>
</gene>
<name>A0A5E4RZZ1_9BURK</name>
<dbReference type="AlphaFoldDB" id="A0A5E4RZZ1"/>
<dbReference type="EMBL" id="CABPSD010000001">
    <property type="protein sequence ID" value="VVD69040.1"/>
    <property type="molecule type" value="Genomic_DNA"/>
</dbReference>
<accession>A0A5E4RZZ1</accession>
<organism evidence="2 3">
    <name type="scientific">Pandoraea morbifera</name>
    <dbReference type="NCBI Taxonomy" id="2508300"/>
    <lineage>
        <taxon>Bacteria</taxon>
        <taxon>Pseudomonadati</taxon>
        <taxon>Pseudomonadota</taxon>
        <taxon>Betaproteobacteria</taxon>
        <taxon>Burkholderiales</taxon>
        <taxon>Burkholderiaceae</taxon>
        <taxon>Pandoraea</taxon>
    </lineage>
</organism>
<keyword evidence="3" id="KW-1185">Reference proteome</keyword>
<evidence type="ECO:0000313" key="3">
    <source>
        <dbReference type="Proteomes" id="UP000368474"/>
    </source>
</evidence>
<evidence type="ECO:0000313" key="2">
    <source>
        <dbReference type="EMBL" id="VVD69040.1"/>
    </source>
</evidence>
<dbReference type="Proteomes" id="UP000368474">
    <property type="component" value="Unassembled WGS sequence"/>
</dbReference>
<protein>
    <recommendedName>
        <fullName evidence="4">Lipoprotein</fullName>
    </recommendedName>
</protein>
<dbReference type="RefSeq" id="WP_150565298.1">
    <property type="nucleotide sequence ID" value="NZ_CABPSD010000001.1"/>
</dbReference>
<sequence>MKTKTMLLSAVIALAVQSQAHAGCTVIGDRTADGIARHLSAACTHFTEPYMDAQRAHEKSNSAFIDDIVIVSLGSFTSPADAYHAQWLRGIITAQRVIWAIPESNAQLVDYAKQRRSSDVDRLYVIPTRFMNSNGNALSEANYRFVAQQIEGLAR</sequence>
<feature type="signal peptide" evidence="1">
    <location>
        <begin position="1"/>
        <end position="22"/>
    </location>
</feature>